<dbReference type="InterPro" id="IPR001214">
    <property type="entry name" value="SET_dom"/>
</dbReference>
<dbReference type="InterPro" id="IPR050869">
    <property type="entry name" value="H3K4_H4K5_MeTrfase"/>
</dbReference>
<evidence type="ECO:0000256" key="3">
    <source>
        <dbReference type="ARBA" id="ARBA00022833"/>
    </source>
</evidence>
<dbReference type="PANTHER" id="PTHR12197:SF251">
    <property type="entry name" value="EG:BACR7C10.4 PROTEIN"/>
    <property type="match status" value="1"/>
</dbReference>
<dbReference type="Gene3D" id="6.10.140.2220">
    <property type="match status" value="1"/>
</dbReference>
<evidence type="ECO:0000256" key="5">
    <source>
        <dbReference type="SAM" id="MobiDB-lite"/>
    </source>
</evidence>
<evidence type="ECO:0000259" key="7">
    <source>
        <dbReference type="PROSITE" id="PS50865"/>
    </source>
</evidence>
<dbReference type="Proteomes" id="UP000298030">
    <property type="component" value="Unassembled WGS sequence"/>
</dbReference>
<feature type="non-terminal residue" evidence="8">
    <location>
        <position position="1"/>
    </location>
</feature>
<evidence type="ECO:0000256" key="4">
    <source>
        <dbReference type="PROSITE-ProRule" id="PRU00134"/>
    </source>
</evidence>
<sequence length="495" mass="53959">EGLYRALPLTLEIRTTKETGRGLYSTTNYRPGDVIFSVKPHVAALSLSHLDGYCSSCFGVGDGVDLKRCTGCKIVRYCTPACQTRDWTFHKHECNALHQWMKAASAESPGEARPPSDAIRCLGRILWRIQKLGASHIWAKEYRSMQSRMSSLPKDADPFNSEVHTHLAHGVVGYLGLTSPDQLEPYGIRSAGDLVDLISRFTTNTFTATTPTLSPLGACVAPSVALINHSCDPNAVVVFPRAGGETSKDIEPLLQVVAIKHIRPGDEVLTSYIDTTLPRELRQQSLKETYHFTCKCPLCSPAIGTPVDMREAMWCPKRCGGLCVLPTEQDSFTRCTRCNAVVKDIDAILDALRIGQEALEKAERVQDSEPDKALQLAEKLGQILQSASLVPGAHPLLALDQATHQTGSFLPMATEKQKEAQQTLDDAIRAATRANTGLNQVLTYGHPVRGVCLAELGKLLTVDEPAPKDVENGDVNSMSLPPVNSPSTRLQDRIG</sequence>
<feature type="domain" description="SET" evidence="6">
    <location>
        <begin position="9"/>
        <end position="273"/>
    </location>
</feature>
<feature type="region of interest" description="Disordered" evidence="5">
    <location>
        <begin position="465"/>
        <end position="495"/>
    </location>
</feature>
<accession>A0A4Y7TCR8</accession>
<organism evidence="8 9">
    <name type="scientific">Coprinellus micaceus</name>
    <name type="common">Glistening ink-cap mushroom</name>
    <name type="synonym">Coprinus micaceus</name>
    <dbReference type="NCBI Taxonomy" id="71717"/>
    <lineage>
        <taxon>Eukaryota</taxon>
        <taxon>Fungi</taxon>
        <taxon>Dikarya</taxon>
        <taxon>Basidiomycota</taxon>
        <taxon>Agaricomycotina</taxon>
        <taxon>Agaricomycetes</taxon>
        <taxon>Agaricomycetidae</taxon>
        <taxon>Agaricales</taxon>
        <taxon>Agaricineae</taxon>
        <taxon>Psathyrellaceae</taxon>
        <taxon>Coprinellus</taxon>
    </lineage>
</organism>
<keyword evidence="9" id="KW-1185">Reference proteome</keyword>
<evidence type="ECO:0000256" key="2">
    <source>
        <dbReference type="ARBA" id="ARBA00022771"/>
    </source>
</evidence>
<dbReference type="SUPFAM" id="SSF144232">
    <property type="entry name" value="HIT/MYND zinc finger-like"/>
    <property type="match status" value="1"/>
</dbReference>
<dbReference type="Pfam" id="PF00856">
    <property type="entry name" value="SET"/>
    <property type="match status" value="1"/>
</dbReference>
<dbReference type="PROSITE" id="PS50280">
    <property type="entry name" value="SET"/>
    <property type="match status" value="1"/>
</dbReference>
<dbReference type="EMBL" id="QPFP01000017">
    <property type="protein sequence ID" value="TEB31963.1"/>
    <property type="molecule type" value="Genomic_DNA"/>
</dbReference>
<dbReference type="SMART" id="SM00317">
    <property type="entry name" value="SET"/>
    <property type="match status" value="1"/>
</dbReference>
<dbReference type="GO" id="GO:0008270">
    <property type="term" value="F:zinc ion binding"/>
    <property type="evidence" value="ECO:0007669"/>
    <property type="project" value="UniProtKB-KW"/>
</dbReference>
<dbReference type="PANTHER" id="PTHR12197">
    <property type="entry name" value="HISTONE-LYSINE N-METHYLTRANSFERASE SMYD"/>
    <property type="match status" value="1"/>
</dbReference>
<keyword evidence="2 4" id="KW-0863">Zinc-finger</keyword>
<evidence type="ECO:0000259" key="6">
    <source>
        <dbReference type="PROSITE" id="PS50280"/>
    </source>
</evidence>
<evidence type="ECO:0000256" key="1">
    <source>
        <dbReference type="ARBA" id="ARBA00022723"/>
    </source>
</evidence>
<dbReference type="Gene3D" id="1.10.220.160">
    <property type="match status" value="1"/>
</dbReference>
<evidence type="ECO:0000313" key="9">
    <source>
        <dbReference type="Proteomes" id="UP000298030"/>
    </source>
</evidence>
<gene>
    <name evidence="8" type="ORF">FA13DRAFT_1843202</name>
</gene>
<feature type="domain" description="MYND-type" evidence="7">
    <location>
        <begin position="54"/>
        <end position="94"/>
    </location>
</feature>
<reference evidence="8 9" key="1">
    <citation type="journal article" date="2019" name="Nat. Ecol. Evol.">
        <title>Megaphylogeny resolves global patterns of mushroom evolution.</title>
        <authorList>
            <person name="Varga T."/>
            <person name="Krizsan K."/>
            <person name="Foldi C."/>
            <person name="Dima B."/>
            <person name="Sanchez-Garcia M."/>
            <person name="Sanchez-Ramirez S."/>
            <person name="Szollosi G.J."/>
            <person name="Szarkandi J.G."/>
            <person name="Papp V."/>
            <person name="Albert L."/>
            <person name="Andreopoulos W."/>
            <person name="Angelini C."/>
            <person name="Antonin V."/>
            <person name="Barry K.W."/>
            <person name="Bougher N.L."/>
            <person name="Buchanan P."/>
            <person name="Buyck B."/>
            <person name="Bense V."/>
            <person name="Catcheside P."/>
            <person name="Chovatia M."/>
            <person name="Cooper J."/>
            <person name="Damon W."/>
            <person name="Desjardin D."/>
            <person name="Finy P."/>
            <person name="Geml J."/>
            <person name="Haridas S."/>
            <person name="Hughes K."/>
            <person name="Justo A."/>
            <person name="Karasinski D."/>
            <person name="Kautmanova I."/>
            <person name="Kiss B."/>
            <person name="Kocsube S."/>
            <person name="Kotiranta H."/>
            <person name="LaButti K.M."/>
            <person name="Lechner B.E."/>
            <person name="Liimatainen K."/>
            <person name="Lipzen A."/>
            <person name="Lukacs Z."/>
            <person name="Mihaltcheva S."/>
            <person name="Morgado L.N."/>
            <person name="Niskanen T."/>
            <person name="Noordeloos M.E."/>
            <person name="Ohm R.A."/>
            <person name="Ortiz-Santana B."/>
            <person name="Ovrebo C."/>
            <person name="Racz N."/>
            <person name="Riley R."/>
            <person name="Savchenko A."/>
            <person name="Shiryaev A."/>
            <person name="Soop K."/>
            <person name="Spirin V."/>
            <person name="Szebenyi C."/>
            <person name="Tomsovsky M."/>
            <person name="Tulloss R.E."/>
            <person name="Uehling J."/>
            <person name="Grigoriev I.V."/>
            <person name="Vagvolgyi C."/>
            <person name="Papp T."/>
            <person name="Martin F.M."/>
            <person name="Miettinen O."/>
            <person name="Hibbett D.S."/>
            <person name="Nagy L.G."/>
        </authorList>
    </citation>
    <scope>NUCLEOTIDE SEQUENCE [LARGE SCALE GENOMIC DNA]</scope>
    <source>
        <strain evidence="8 9">FP101781</strain>
    </source>
</reference>
<dbReference type="InterPro" id="IPR046341">
    <property type="entry name" value="SET_dom_sf"/>
</dbReference>
<protein>
    <submittedName>
        <fullName evidence="8">SET domain-containing protein</fullName>
    </submittedName>
</protein>
<dbReference type="SUPFAM" id="SSF82199">
    <property type="entry name" value="SET domain"/>
    <property type="match status" value="1"/>
</dbReference>
<keyword evidence="3" id="KW-0862">Zinc</keyword>
<dbReference type="Gene3D" id="2.170.270.10">
    <property type="entry name" value="SET domain"/>
    <property type="match status" value="1"/>
</dbReference>
<proteinExistence type="predicted"/>
<keyword evidence="1" id="KW-0479">Metal-binding</keyword>
<dbReference type="OrthoDB" id="265717at2759"/>
<dbReference type="PROSITE" id="PS50865">
    <property type="entry name" value="ZF_MYND_2"/>
    <property type="match status" value="1"/>
</dbReference>
<dbReference type="STRING" id="71717.A0A4Y7TCR8"/>
<evidence type="ECO:0000313" key="8">
    <source>
        <dbReference type="EMBL" id="TEB31963.1"/>
    </source>
</evidence>
<comment type="caution">
    <text evidence="8">The sequence shown here is derived from an EMBL/GenBank/DDBJ whole genome shotgun (WGS) entry which is preliminary data.</text>
</comment>
<name>A0A4Y7TCR8_COPMI</name>
<dbReference type="AlphaFoldDB" id="A0A4Y7TCR8"/>
<dbReference type="GO" id="GO:0005634">
    <property type="term" value="C:nucleus"/>
    <property type="evidence" value="ECO:0007669"/>
    <property type="project" value="TreeGrafter"/>
</dbReference>
<dbReference type="InterPro" id="IPR002893">
    <property type="entry name" value="Znf_MYND"/>
</dbReference>
<dbReference type="Pfam" id="PF01753">
    <property type="entry name" value="zf-MYND"/>
    <property type="match status" value="1"/>
</dbReference>